<proteinExistence type="predicted"/>
<sequence length="229" mass="25312">MAKTRSILRQLKTTFQSGELDPLMNLRSDTTAYANGAKKMQNVSLFSQGGFKRRNGTKRYASLPGNARLVGFDFDDNEQYICAFSNNRVDIYYLSNDSLTQTITSCPWTTSILFEMQFTQAGDTMIITHPSMATQVITRTSLTAFSRSNYTFDSDSENVYQPYYKFAGSGVTLSASGTTGSVTITSSADHFSSDYVNVYLKIEDTTLLITGHTNATTVTATILGTLRKN</sequence>
<evidence type="ECO:0000313" key="1">
    <source>
        <dbReference type="EMBL" id="ADD93936.1"/>
    </source>
</evidence>
<dbReference type="EMBL" id="GU943005">
    <property type="protein sequence ID" value="ADD93936.1"/>
    <property type="molecule type" value="Genomic_DNA"/>
</dbReference>
<dbReference type="AlphaFoldDB" id="D6PDY5"/>
<name>D6PDY5_9BACT</name>
<organism evidence="1">
    <name type="scientific">uncultured marine bacterium MedDCM-OCT-S08-C235</name>
    <dbReference type="NCBI Taxonomy" id="743074"/>
    <lineage>
        <taxon>Bacteria</taxon>
        <taxon>environmental samples</taxon>
    </lineage>
</organism>
<accession>D6PDY5</accession>
<reference evidence="1" key="1">
    <citation type="journal article" date="2010" name="ISME J.">
        <title>Metagenome of the Mediterranean deep chlorophyll maximum studied by direct and fosmid library 454 pyrosequencing.</title>
        <authorList>
            <person name="Ghai R."/>
            <person name="Martin-Cuadrado A.B."/>
            <person name="Molto A.G."/>
            <person name="Heredia I.G."/>
            <person name="Cabrera R."/>
            <person name="Martin J."/>
            <person name="Verdu M."/>
            <person name="Deschamps P."/>
            <person name="Moreira D."/>
            <person name="Lopez-Garcia P."/>
            <person name="Mira A."/>
            <person name="Rodriguez-Valera F."/>
        </authorList>
    </citation>
    <scope>NUCLEOTIDE SEQUENCE</scope>
</reference>
<protein>
    <submittedName>
        <fullName evidence="1">Uncharacterized protein</fullName>
    </submittedName>
</protein>